<reference evidence="7 8" key="1">
    <citation type="submission" date="2023-12" db="EMBL/GenBank/DDBJ databases">
        <title>A high-quality genome assembly for Dillenia turbinata (Dilleniales).</title>
        <authorList>
            <person name="Chanderbali A."/>
        </authorList>
    </citation>
    <scope>NUCLEOTIDE SEQUENCE [LARGE SCALE GENOMIC DNA]</scope>
    <source>
        <strain evidence="7">LSX21</strain>
        <tissue evidence="7">Leaf</tissue>
    </source>
</reference>
<dbReference type="GO" id="GO:0070008">
    <property type="term" value="F:serine-type exopeptidase activity"/>
    <property type="evidence" value="ECO:0007669"/>
    <property type="project" value="InterPro"/>
</dbReference>
<keyword evidence="8" id="KW-1185">Reference proteome</keyword>
<evidence type="ECO:0000256" key="3">
    <source>
        <dbReference type="ARBA" id="ARBA00022729"/>
    </source>
</evidence>
<dbReference type="GO" id="GO:0006508">
    <property type="term" value="P:proteolysis"/>
    <property type="evidence" value="ECO:0007669"/>
    <property type="project" value="UniProtKB-KW"/>
</dbReference>
<dbReference type="Proteomes" id="UP001370490">
    <property type="component" value="Unassembled WGS sequence"/>
</dbReference>
<dbReference type="AlphaFoldDB" id="A0AAN8WAH1"/>
<evidence type="ECO:0000256" key="1">
    <source>
        <dbReference type="ARBA" id="ARBA00011079"/>
    </source>
</evidence>
<dbReference type="InterPro" id="IPR029058">
    <property type="entry name" value="AB_hydrolase_fold"/>
</dbReference>
<dbReference type="Pfam" id="PF05577">
    <property type="entry name" value="Peptidase_S28"/>
    <property type="match status" value="1"/>
</dbReference>
<evidence type="ECO:0000313" key="7">
    <source>
        <dbReference type="EMBL" id="KAK6942267.1"/>
    </source>
</evidence>
<accession>A0AAN8WAH1</accession>
<evidence type="ECO:0000256" key="2">
    <source>
        <dbReference type="ARBA" id="ARBA00022670"/>
    </source>
</evidence>
<dbReference type="Gene3D" id="3.40.50.1820">
    <property type="entry name" value="alpha/beta hydrolase"/>
    <property type="match status" value="1"/>
</dbReference>
<name>A0AAN8WAH1_9MAGN</name>
<gene>
    <name evidence="7" type="ORF">RJ641_027644</name>
</gene>
<feature type="chain" id="PRO_5042902414" evidence="6">
    <location>
        <begin position="24"/>
        <end position="339"/>
    </location>
</feature>
<dbReference type="GO" id="GO:0008239">
    <property type="term" value="F:dipeptidyl-peptidase activity"/>
    <property type="evidence" value="ECO:0007669"/>
    <property type="project" value="TreeGrafter"/>
</dbReference>
<proteinExistence type="inferred from homology"/>
<protein>
    <submittedName>
        <fullName evidence="7">Peptidase S28</fullName>
    </submittedName>
</protein>
<dbReference type="EMBL" id="JBAMMX010000004">
    <property type="protein sequence ID" value="KAK6942267.1"/>
    <property type="molecule type" value="Genomic_DNA"/>
</dbReference>
<dbReference type="PANTHER" id="PTHR11010">
    <property type="entry name" value="PROTEASE S28 PRO-X CARBOXYPEPTIDASE-RELATED"/>
    <property type="match status" value="1"/>
</dbReference>
<comment type="caution">
    <text evidence="7">The sequence shown here is derived from an EMBL/GenBank/DDBJ whole genome shotgun (WGS) entry which is preliminary data.</text>
</comment>
<comment type="similarity">
    <text evidence="1">Belongs to the peptidase S28 family.</text>
</comment>
<dbReference type="InterPro" id="IPR042269">
    <property type="entry name" value="Ser_carbopepase_S28_SKS"/>
</dbReference>
<dbReference type="Gene3D" id="1.20.120.980">
    <property type="entry name" value="Serine carboxypeptidase S28, SKS domain"/>
    <property type="match status" value="1"/>
</dbReference>
<keyword evidence="4" id="KW-0378">Hydrolase</keyword>
<keyword evidence="5" id="KW-0325">Glycoprotein</keyword>
<organism evidence="7 8">
    <name type="scientific">Dillenia turbinata</name>
    <dbReference type="NCBI Taxonomy" id="194707"/>
    <lineage>
        <taxon>Eukaryota</taxon>
        <taxon>Viridiplantae</taxon>
        <taxon>Streptophyta</taxon>
        <taxon>Embryophyta</taxon>
        <taxon>Tracheophyta</taxon>
        <taxon>Spermatophyta</taxon>
        <taxon>Magnoliopsida</taxon>
        <taxon>eudicotyledons</taxon>
        <taxon>Gunneridae</taxon>
        <taxon>Pentapetalae</taxon>
        <taxon>Dilleniales</taxon>
        <taxon>Dilleniaceae</taxon>
        <taxon>Dillenia</taxon>
    </lineage>
</organism>
<feature type="signal peptide" evidence="6">
    <location>
        <begin position="1"/>
        <end position="23"/>
    </location>
</feature>
<evidence type="ECO:0000256" key="6">
    <source>
        <dbReference type="SAM" id="SignalP"/>
    </source>
</evidence>
<keyword evidence="2" id="KW-0645">Protease</keyword>
<sequence length="339" mass="38553">MGTSSNFFVVFLTIVVLVTTAFATYLPRPTYQNQFVLKESKKTQKPYKTHYFPQLLDHFTFTPESSKVFYQKYLVNDTYWEKKPPIFVYTGKFVYTSNEGNIELFADNTGFMFDIAPKFRAPLVFYGKSLPFGKNSYKSAKTLGYLNSQQALADFAVPIRSLKQNLSSEESPVVFDEITPWSGFYDAVSQDFKEASLNCYEVIKGSEAELEAMSAQKGILAALSRIFKSCKVLQSADSARDWLWIAFVYTAMVNYPIKANFMMPLPTYSVEELIRAFAAAILYYNYTGSEKSFHIENGTEDHGSDCRGWQACTEMVMPMTCSNKSMFTPSPFDYKGVSE</sequence>
<dbReference type="InterPro" id="IPR008758">
    <property type="entry name" value="Peptidase_S28"/>
</dbReference>
<evidence type="ECO:0000256" key="4">
    <source>
        <dbReference type="ARBA" id="ARBA00022801"/>
    </source>
</evidence>
<dbReference type="PANTHER" id="PTHR11010:SF31">
    <property type="entry name" value="ALPHA_BETA-HYDROLASES SUPERFAMILY PROTEIN"/>
    <property type="match status" value="1"/>
</dbReference>
<keyword evidence="3 6" id="KW-0732">Signal</keyword>
<evidence type="ECO:0000313" key="8">
    <source>
        <dbReference type="Proteomes" id="UP001370490"/>
    </source>
</evidence>
<evidence type="ECO:0000256" key="5">
    <source>
        <dbReference type="ARBA" id="ARBA00023180"/>
    </source>
</evidence>